<reference evidence="1" key="2">
    <citation type="journal article" date="2015" name="Data Brief">
        <title>Shoot transcriptome of the giant reed, Arundo donax.</title>
        <authorList>
            <person name="Barrero R.A."/>
            <person name="Guerrero F.D."/>
            <person name="Moolhuijzen P."/>
            <person name="Goolsby J.A."/>
            <person name="Tidwell J."/>
            <person name="Bellgard S.E."/>
            <person name="Bellgard M.I."/>
        </authorList>
    </citation>
    <scope>NUCLEOTIDE SEQUENCE</scope>
    <source>
        <tissue evidence="1">Shoot tissue taken approximately 20 cm above the soil surface</tissue>
    </source>
</reference>
<proteinExistence type="predicted"/>
<dbReference type="AlphaFoldDB" id="A0A0A8XQN7"/>
<reference evidence="1" key="1">
    <citation type="submission" date="2014-09" db="EMBL/GenBank/DDBJ databases">
        <authorList>
            <person name="Magalhaes I.L.F."/>
            <person name="Oliveira U."/>
            <person name="Santos F.R."/>
            <person name="Vidigal T.H.D.A."/>
            <person name="Brescovit A.D."/>
            <person name="Santos A.J."/>
        </authorList>
    </citation>
    <scope>NUCLEOTIDE SEQUENCE</scope>
    <source>
        <tissue evidence="1">Shoot tissue taken approximately 20 cm above the soil surface</tissue>
    </source>
</reference>
<sequence>MSKLQSSLLIGRISMIVLMMQSRNSRW</sequence>
<name>A0A0A8XQN7_ARUDO</name>
<accession>A0A0A8XQN7</accession>
<evidence type="ECO:0000313" key="1">
    <source>
        <dbReference type="EMBL" id="JAD15023.1"/>
    </source>
</evidence>
<protein>
    <submittedName>
        <fullName evidence="1">Uncharacterized protein</fullName>
    </submittedName>
</protein>
<dbReference type="EMBL" id="GBRH01282872">
    <property type="protein sequence ID" value="JAD15023.1"/>
    <property type="molecule type" value="Transcribed_RNA"/>
</dbReference>
<organism evidence="1">
    <name type="scientific">Arundo donax</name>
    <name type="common">Giant reed</name>
    <name type="synonym">Donax arundinaceus</name>
    <dbReference type="NCBI Taxonomy" id="35708"/>
    <lineage>
        <taxon>Eukaryota</taxon>
        <taxon>Viridiplantae</taxon>
        <taxon>Streptophyta</taxon>
        <taxon>Embryophyta</taxon>
        <taxon>Tracheophyta</taxon>
        <taxon>Spermatophyta</taxon>
        <taxon>Magnoliopsida</taxon>
        <taxon>Liliopsida</taxon>
        <taxon>Poales</taxon>
        <taxon>Poaceae</taxon>
        <taxon>PACMAD clade</taxon>
        <taxon>Arundinoideae</taxon>
        <taxon>Arundineae</taxon>
        <taxon>Arundo</taxon>
    </lineage>
</organism>